<proteinExistence type="predicted"/>
<dbReference type="EMBL" id="CP118735">
    <property type="protein sequence ID" value="WNY51567.1"/>
    <property type="molecule type" value="Genomic_DNA"/>
</dbReference>
<dbReference type="InterPro" id="IPR036388">
    <property type="entry name" value="WH-like_DNA-bd_sf"/>
</dbReference>
<dbReference type="KEGG" id="sins:PW252_02655"/>
<evidence type="ECO:0000259" key="1">
    <source>
        <dbReference type="Pfam" id="PF04545"/>
    </source>
</evidence>
<dbReference type="InterPro" id="IPR007630">
    <property type="entry name" value="RNA_pol_sigma70_r4"/>
</dbReference>
<accession>A0AA96VM59</accession>
<organism evidence="2">
    <name type="scientific">Streptococcus iners</name>
    <dbReference type="NCBI Taxonomy" id="3028084"/>
    <lineage>
        <taxon>Bacteria</taxon>
        <taxon>Bacillati</taxon>
        <taxon>Bacillota</taxon>
        <taxon>Bacilli</taxon>
        <taxon>Lactobacillales</taxon>
        <taxon>Streptococcaceae</taxon>
        <taxon>Streptococcus</taxon>
    </lineage>
</organism>
<dbReference type="SUPFAM" id="SSF88659">
    <property type="entry name" value="Sigma3 and sigma4 domains of RNA polymerase sigma factors"/>
    <property type="match status" value="1"/>
</dbReference>
<dbReference type="InterPro" id="IPR013324">
    <property type="entry name" value="RNA_pol_sigma_r3/r4-like"/>
</dbReference>
<name>A0AA96VM59_9STRE</name>
<gene>
    <name evidence="2" type="ORF">PW252_02655</name>
</gene>
<dbReference type="AlphaFoldDB" id="A0AA96VM59"/>
<dbReference type="Pfam" id="PF04545">
    <property type="entry name" value="Sigma70_r4"/>
    <property type="match status" value="1"/>
</dbReference>
<dbReference type="GO" id="GO:0003700">
    <property type="term" value="F:DNA-binding transcription factor activity"/>
    <property type="evidence" value="ECO:0007669"/>
    <property type="project" value="InterPro"/>
</dbReference>
<dbReference type="GO" id="GO:0003677">
    <property type="term" value="F:DNA binding"/>
    <property type="evidence" value="ECO:0007669"/>
    <property type="project" value="UniProtKB-KW"/>
</dbReference>
<protein>
    <submittedName>
        <fullName evidence="2">Sigma factor-like helix-turn-helix DNA-binding protein</fullName>
    </submittedName>
</protein>
<dbReference type="GO" id="GO:0006352">
    <property type="term" value="P:DNA-templated transcription initiation"/>
    <property type="evidence" value="ECO:0007669"/>
    <property type="project" value="InterPro"/>
</dbReference>
<sequence>MTLTLFFLRKFGLTKYLAQSYSELGIELLDFFVKYEKFNKNLTRGKYNKICRMIYQNFVEIMNSNIFDEIFLLESVGANIEGGKLYCKTDSIEKFTEFLVHKCSDENKSTAAMQKAKDYLELYQQQAFEETVRNEMSRWNLFRKFISKMTIEMNDQLIIENKKIVKQLVESGLVTKVDGEFVLNLECLNFLDKFDKYFKINYDNYSFDVQNFIKSQKEIETDNEEISIKNFLESDFKNKELLLLRLEGNKYSTIAKITDTKEAVVRYRIKSTVQNKMPVIKEIEKYKSVYQDLNISKEVFTSIINSDGRVYELLRLLYKKGKTDVNPTNLLKYDNMLSESTSSEDVKLIDNEEVFETSTIQKNGFLLESAVSLDSFLESEFKHKDILLSRLNGNTLQQIGNQFGLTRERIRQILKKIQKSMPPIIEVNQFGQLFSEFDISREVFKKVFAADDRIYEFLNISLKKGKKSISTEILNGDYSDEIKEYILSLSNYMIIDGEIKKQSRENIIINVLKKYCDLQKYFKGDELMYLFSEENKKTSLQFKSIKSLESQLERYNHVIFSMGNGYRYHKFLVNDEISNYLHSIFSYLDDGAYNMDYVYKRHIDFFESIDILDGSELHNFIKKYNVQNLGIQLNRNPEFVKGALSKKEYVFSYLKLFNNQKTDQFLNFMNKKFGLHKGSLGAYISVEFGGYLSTSTIFITESNIIGFTESLKQYFTEEFYSLSVFEKIAKEHGIFPLSPEKIFALGFFQRGSIIIKNSYRGAIEALSTYILSHKIFKQEDNEIVKSSEYYNTIRMLETEYKILKITSDSFINVKYLENRGFDSNRLREFVTKVENFVDENAYFSVISILTDGLQTDLFDDGFSKISLDRLISTSDKFKAVSVGFPNIYCKSGIKKNLNDFLVDLLLDIKFVNVEDFTMDINNRYGIKLEEYDVRRRLIQQGIHYSEDLNKVYVYKEDFLKEVYGK</sequence>
<keyword evidence="2" id="KW-0238">DNA-binding</keyword>
<reference evidence="2" key="1">
    <citation type="submission" date="2023-02" db="EMBL/GenBank/DDBJ databases">
        <title>Streptococcus sp. Genome Sequencing and Assembly.</title>
        <authorList>
            <person name="Shore S.M."/>
            <person name="Nicholson T.L."/>
        </authorList>
    </citation>
    <scope>NUCLEOTIDE SEQUENCE</scope>
    <source>
        <strain evidence="2">29887</strain>
    </source>
</reference>
<feature type="domain" description="RNA polymerase sigma-70 region 4" evidence="1">
    <location>
        <begin position="386"/>
        <end position="416"/>
    </location>
</feature>
<dbReference type="RefSeq" id="WP_248050447.1">
    <property type="nucleotide sequence ID" value="NZ_CP118735.1"/>
</dbReference>
<dbReference type="Gene3D" id="1.10.10.10">
    <property type="entry name" value="Winged helix-like DNA-binding domain superfamily/Winged helix DNA-binding domain"/>
    <property type="match status" value="1"/>
</dbReference>
<evidence type="ECO:0000313" key="2">
    <source>
        <dbReference type="EMBL" id="WNY51567.1"/>
    </source>
</evidence>